<protein>
    <recommendedName>
        <fullName evidence="6">Copper amine oxidase-like N-terminal domain-containing protein</fullName>
    </recommendedName>
</protein>
<reference evidence="3 5" key="2">
    <citation type="submission" date="2017-03" db="EMBL/GenBank/DDBJ databases">
        <title>Complete sequence of Clostridium formicaceticum DSM 92.</title>
        <authorList>
            <person name="Poehlein A."/>
            <person name="Karl M."/>
            <person name="Bengelsdorf F.R."/>
            <person name="Duerre P."/>
            <person name="Daniel R."/>
        </authorList>
    </citation>
    <scope>NUCLEOTIDE SEQUENCE [LARGE SCALE GENOMIC DNA]</scope>
    <source>
        <strain evidence="3 5">DSM 92</strain>
    </source>
</reference>
<sequence length="270" mass="30502">MKKKLASVLVLLMLFSFSIATAGAFVPPGLEKKGGLPPGIQKRFLEDEQPTEEKKDALLKDEYRTKIESIDIETRRIAIKDGTAYIYLLVSDSAKIKVDGKSSSLEAFQKNDEVVLKLDKNNTIVEIHGENLEDRVVTIKEAIVKSINNSDREVVLLHDNKEVLYSVKDEAIIEIDGVKKLLKDIKVDMKVDVRVRRMEILEIKVTNEVKKYEGRLIAKYTDTDPILVLRIDGDNKIFSVKKSLDLSTIKVGDDVIIYVEKELVTSVTKK</sequence>
<dbReference type="EMBL" id="CP017603">
    <property type="protein sequence ID" value="AOY74915.1"/>
    <property type="molecule type" value="Genomic_DNA"/>
</dbReference>
<evidence type="ECO:0000313" key="5">
    <source>
        <dbReference type="Proteomes" id="UP000192478"/>
    </source>
</evidence>
<keyword evidence="1" id="KW-0732">Signal</keyword>
<evidence type="ECO:0008006" key="6">
    <source>
        <dbReference type="Google" id="ProtNLM"/>
    </source>
</evidence>
<name>A0AAC9WHP7_9CLOT</name>
<feature type="chain" id="PRO_5041940381" description="Copper amine oxidase-like N-terminal domain-containing protein" evidence="1">
    <location>
        <begin position="23"/>
        <end position="270"/>
    </location>
</feature>
<evidence type="ECO:0000256" key="1">
    <source>
        <dbReference type="SAM" id="SignalP"/>
    </source>
</evidence>
<dbReference type="Proteomes" id="UP000177894">
    <property type="component" value="Chromosome"/>
</dbReference>
<dbReference type="KEGG" id="cfm:BJL90_02440"/>
<evidence type="ECO:0000313" key="4">
    <source>
        <dbReference type="Proteomes" id="UP000177894"/>
    </source>
</evidence>
<gene>
    <name evidence="2" type="ORF">BJL90_02440</name>
    <name evidence="3" type="ORF">CLFO_37290</name>
</gene>
<organism evidence="3 5">
    <name type="scientific">Clostridium formicaceticum</name>
    <dbReference type="NCBI Taxonomy" id="1497"/>
    <lineage>
        <taxon>Bacteria</taxon>
        <taxon>Bacillati</taxon>
        <taxon>Bacillota</taxon>
        <taxon>Clostridia</taxon>
        <taxon>Eubacteriales</taxon>
        <taxon>Clostridiaceae</taxon>
        <taxon>Clostridium</taxon>
    </lineage>
</organism>
<proteinExistence type="predicted"/>
<dbReference type="RefSeq" id="WP_070963964.1">
    <property type="nucleotide sequence ID" value="NZ_CP017603.1"/>
</dbReference>
<dbReference type="AlphaFoldDB" id="A0AAC9WHP7"/>
<accession>A0AAC9WHP7</accession>
<evidence type="ECO:0000313" key="3">
    <source>
        <dbReference type="EMBL" id="ARE89322.1"/>
    </source>
</evidence>
<dbReference type="EMBL" id="CP020559">
    <property type="protein sequence ID" value="ARE89322.1"/>
    <property type="molecule type" value="Genomic_DNA"/>
</dbReference>
<keyword evidence="4" id="KW-1185">Reference proteome</keyword>
<reference evidence="2 4" key="1">
    <citation type="submission" date="2016-10" db="EMBL/GenBank/DDBJ databases">
        <title>Complete Genome Sequence of Acetogen Clostridium formicoaceticum ATCC 27076.</title>
        <authorList>
            <person name="Bao T."/>
            <person name="Cheng C."/>
            <person name="Zhao J."/>
            <person name="Yang S.-T."/>
            <person name="Wang J."/>
            <person name="Wang M."/>
        </authorList>
    </citation>
    <scope>NUCLEOTIDE SEQUENCE [LARGE SCALE GENOMIC DNA]</scope>
    <source>
        <strain evidence="2 4">ATCC 27076</strain>
    </source>
</reference>
<dbReference type="Proteomes" id="UP000192478">
    <property type="component" value="Chromosome"/>
</dbReference>
<evidence type="ECO:0000313" key="2">
    <source>
        <dbReference type="EMBL" id="AOY74915.1"/>
    </source>
</evidence>
<feature type="signal peptide" evidence="1">
    <location>
        <begin position="1"/>
        <end position="22"/>
    </location>
</feature>